<dbReference type="SUPFAM" id="SSF55729">
    <property type="entry name" value="Acyl-CoA N-acyltransferases (Nat)"/>
    <property type="match status" value="1"/>
</dbReference>
<dbReference type="Gene3D" id="3.40.630.30">
    <property type="match status" value="1"/>
</dbReference>
<dbReference type="EC" id="2.3.1.-" evidence="2"/>
<evidence type="ECO:0000259" key="1">
    <source>
        <dbReference type="PROSITE" id="PS51186"/>
    </source>
</evidence>
<keyword evidence="2" id="KW-0808">Transferase</keyword>
<proteinExistence type="predicted"/>
<sequence>MLSIRPEEPGDINALDRIHRAAFGREHEGDLVRQLRESGLLIISLVATVSEHPIGHIAFSPLTPAIDGVSAAPLGLGPVGVDPEHERRGIASRLVQAGLEEAARLSTPYVAVLGDPAFYGRFGFQAAAELGLEDPFDAGDAFRVLALECGQLPPAGSHIRYPDAFSGL</sequence>
<dbReference type="Pfam" id="PF13527">
    <property type="entry name" value="Acetyltransf_9"/>
    <property type="match status" value="1"/>
</dbReference>
<organism evidence="2 3">
    <name type="scientific">Natronospira bacteriovora</name>
    <dbReference type="NCBI Taxonomy" id="3069753"/>
    <lineage>
        <taxon>Bacteria</taxon>
        <taxon>Pseudomonadati</taxon>
        <taxon>Pseudomonadota</taxon>
        <taxon>Gammaproteobacteria</taxon>
        <taxon>Natronospirales</taxon>
        <taxon>Natronospiraceae</taxon>
        <taxon>Natronospira</taxon>
    </lineage>
</organism>
<protein>
    <submittedName>
        <fullName evidence="2">N-acetyltransferase</fullName>
        <ecNumber evidence="2">2.3.1.-</ecNumber>
    </submittedName>
</protein>
<evidence type="ECO:0000313" key="2">
    <source>
        <dbReference type="EMBL" id="MDQ2070269.1"/>
    </source>
</evidence>
<keyword evidence="2" id="KW-0012">Acyltransferase</keyword>
<dbReference type="PROSITE" id="PS51186">
    <property type="entry name" value="GNAT"/>
    <property type="match status" value="1"/>
</dbReference>
<accession>A0ABU0W8A3</accession>
<feature type="domain" description="N-acetyltransferase" evidence="1">
    <location>
        <begin position="2"/>
        <end position="148"/>
    </location>
</feature>
<dbReference type="EMBL" id="JAVDDT010000006">
    <property type="protein sequence ID" value="MDQ2070269.1"/>
    <property type="molecule type" value="Genomic_DNA"/>
</dbReference>
<name>A0ABU0W8A3_9GAMM</name>
<dbReference type="Proteomes" id="UP001239019">
    <property type="component" value="Unassembled WGS sequence"/>
</dbReference>
<gene>
    <name evidence="2" type="ORF">RBH19_10295</name>
</gene>
<evidence type="ECO:0000313" key="3">
    <source>
        <dbReference type="Proteomes" id="UP001239019"/>
    </source>
</evidence>
<dbReference type="CDD" id="cd04301">
    <property type="entry name" value="NAT_SF"/>
    <property type="match status" value="1"/>
</dbReference>
<dbReference type="InterPro" id="IPR016181">
    <property type="entry name" value="Acyl_CoA_acyltransferase"/>
</dbReference>
<comment type="caution">
    <text evidence="2">The sequence shown here is derived from an EMBL/GenBank/DDBJ whole genome shotgun (WGS) entry which is preliminary data.</text>
</comment>
<dbReference type="RefSeq" id="WP_306728763.1">
    <property type="nucleotide sequence ID" value="NZ_JAVDDT010000006.1"/>
</dbReference>
<keyword evidence="3" id="KW-1185">Reference proteome</keyword>
<reference evidence="2 3" key="1">
    <citation type="submission" date="2023-08" db="EMBL/GenBank/DDBJ databases">
        <title>Whole-genome sequencing of halo(alkali)philic microorganisms from hypersaline lakes.</title>
        <authorList>
            <person name="Sorokin D.Y."/>
            <person name="Abbas B."/>
            <person name="Merkel A.Y."/>
        </authorList>
    </citation>
    <scope>NUCLEOTIDE SEQUENCE [LARGE SCALE GENOMIC DNA]</scope>
    <source>
        <strain evidence="2 3">AB-CW4</strain>
    </source>
</reference>
<dbReference type="GO" id="GO:0016746">
    <property type="term" value="F:acyltransferase activity"/>
    <property type="evidence" value="ECO:0007669"/>
    <property type="project" value="UniProtKB-KW"/>
</dbReference>
<dbReference type="InterPro" id="IPR000182">
    <property type="entry name" value="GNAT_dom"/>
</dbReference>